<dbReference type="SUPFAM" id="SSF52540">
    <property type="entry name" value="P-loop containing nucleoside triphosphate hydrolases"/>
    <property type="match status" value="1"/>
</dbReference>
<dbReference type="Proteomes" id="UP000002027">
    <property type="component" value="Chromosome 1"/>
</dbReference>
<evidence type="ECO:0000313" key="17">
    <source>
        <dbReference type="Proteomes" id="UP000002027"/>
    </source>
</evidence>
<evidence type="ECO:0000256" key="7">
    <source>
        <dbReference type="ARBA" id="ARBA00023235"/>
    </source>
</evidence>
<evidence type="ECO:0000256" key="10">
    <source>
        <dbReference type="ARBA" id="ARBA00034923"/>
    </source>
</evidence>
<feature type="region of interest" description="Disordered" evidence="13">
    <location>
        <begin position="662"/>
        <end position="685"/>
    </location>
</feature>
<keyword evidence="3 12" id="KW-0378">Hydrolase</keyword>
<evidence type="ECO:0000256" key="2">
    <source>
        <dbReference type="ARBA" id="ARBA00022741"/>
    </source>
</evidence>
<comment type="catalytic activity">
    <reaction evidence="11">
        <text>ATP + H2O = ADP + phosphate + H(+)</text>
        <dbReference type="Rhea" id="RHEA:13065"/>
        <dbReference type="ChEBI" id="CHEBI:15377"/>
        <dbReference type="ChEBI" id="CHEBI:15378"/>
        <dbReference type="ChEBI" id="CHEBI:30616"/>
        <dbReference type="ChEBI" id="CHEBI:43474"/>
        <dbReference type="ChEBI" id="CHEBI:456216"/>
        <dbReference type="EC" id="5.6.2.4"/>
    </reaction>
</comment>
<dbReference type="Gene3D" id="1.10.10.160">
    <property type="match status" value="1"/>
</dbReference>
<dbReference type="EMBL" id="CP001823">
    <property type="protein sequence ID" value="ACZ38208.1"/>
    <property type="molecule type" value="Genomic_DNA"/>
</dbReference>
<evidence type="ECO:0000256" key="1">
    <source>
        <dbReference type="ARBA" id="ARBA00009922"/>
    </source>
</evidence>
<name>D1C1U1_SPHTD</name>
<dbReference type="GO" id="GO:0043138">
    <property type="term" value="F:3'-5' DNA helicase activity"/>
    <property type="evidence" value="ECO:0007669"/>
    <property type="project" value="UniProtKB-EC"/>
</dbReference>
<dbReference type="Gene3D" id="3.40.50.300">
    <property type="entry name" value="P-loop containing nucleotide triphosphate hydrolases"/>
    <property type="match status" value="2"/>
</dbReference>
<dbReference type="GO" id="GO:0005524">
    <property type="term" value="F:ATP binding"/>
    <property type="evidence" value="ECO:0007669"/>
    <property type="project" value="UniProtKB-UniRule"/>
</dbReference>
<dbReference type="InterPro" id="IPR014017">
    <property type="entry name" value="DNA_helicase_UvrD-like_C"/>
</dbReference>
<reference evidence="17" key="1">
    <citation type="submission" date="2009-11" db="EMBL/GenBank/DDBJ databases">
        <title>The complete chromosome 1 of Sphaerobacter thermophilus DSM 20745.</title>
        <authorList>
            <person name="Lucas S."/>
            <person name="Copeland A."/>
            <person name="Lapidus A."/>
            <person name="Glavina del Rio T."/>
            <person name="Dalin E."/>
            <person name="Tice H."/>
            <person name="Bruce D."/>
            <person name="Goodwin L."/>
            <person name="Pitluck S."/>
            <person name="Kyrpides N."/>
            <person name="Mavromatis K."/>
            <person name="Ivanova N."/>
            <person name="Mikhailova N."/>
            <person name="LaButti K.M."/>
            <person name="Clum A."/>
            <person name="Sun H.I."/>
            <person name="Brettin T."/>
            <person name="Detter J.C."/>
            <person name="Han C."/>
            <person name="Larimer F."/>
            <person name="Land M."/>
            <person name="Hauser L."/>
            <person name="Markowitz V."/>
            <person name="Cheng J.F."/>
            <person name="Hugenholtz P."/>
            <person name="Woyke T."/>
            <person name="Wu D."/>
            <person name="Steenblock K."/>
            <person name="Schneider S."/>
            <person name="Pukall R."/>
            <person name="Goeker M."/>
            <person name="Klenk H.P."/>
            <person name="Eisen J.A."/>
        </authorList>
    </citation>
    <scope>NUCLEOTIDE SEQUENCE [LARGE SCALE GENOMIC DNA]</scope>
    <source>
        <strain evidence="17">ATCC 49802 / DSM 20745 / S 6022</strain>
    </source>
</reference>
<keyword evidence="2 12" id="KW-0547">Nucleotide-binding</keyword>
<dbReference type="PROSITE" id="PS51198">
    <property type="entry name" value="UVRD_HELICASE_ATP_BIND"/>
    <property type="match status" value="1"/>
</dbReference>
<feature type="domain" description="UvrD-like helicase C-terminal" evidence="15">
    <location>
        <begin position="295"/>
        <end position="577"/>
    </location>
</feature>
<dbReference type="InParanoid" id="D1C1U1"/>
<dbReference type="Pfam" id="PF13361">
    <property type="entry name" value="UvrD_C"/>
    <property type="match status" value="2"/>
</dbReference>
<feature type="binding site" evidence="12">
    <location>
        <begin position="35"/>
        <end position="42"/>
    </location>
    <ligand>
        <name>ATP</name>
        <dbReference type="ChEBI" id="CHEBI:30616"/>
    </ligand>
</feature>
<dbReference type="PANTHER" id="PTHR11070">
    <property type="entry name" value="UVRD / RECB / PCRA DNA HELICASE FAMILY MEMBER"/>
    <property type="match status" value="1"/>
</dbReference>
<evidence type="ECO:0000259" key="14">
    <source>
        <dbReference type="PROSITE" id="PS51198"/>
    </source>
</evidence>
<evidence type="ECO:0000256" key="13">
    <source>
        <dbReference type="SAM" id="MobiDB-lite"/>
    </source>
</evidence>
<evidence type="ECO:0000259" key="15">
    <source>
        <dbReference type="PROSITE" id="PS51217"/>
    </source>
</evidence>
<keyword evidence="7" id="KW-0413">Isomerase</keyword>
<proteinExistence type="inferred from homology"/>
<dbReference type="FunFam" id="1.10.10.160:FF:000001">
    <property type="entry name" value="ATP-dependent DNA helicase"/>
    <property type="match status" value="1"/>
</dbReference>
<keyword evidence="4 12" id="KW-0347">Helicase</keyword>
<dbReference type="GO" id="GO:0003677">
    <property type="term" value="F:DNA binding"/>
    <property type="evidence" value="ECO:0007669"/>
    <property type="project" value="UniProtKB-KW"/>
</dbReference>
<dbReference type="PANTHER" id="PTHR11070:SF2">
    <property type="entry name" value="ATP-DEPENDENT DNA HELICASE SRS2"/>
    <property type="match status" value="1"/>
</dbReference>
<reference evidence="16 17" key="2">
    <citation type="journal article" date="2010" name="Stand. Genomic Sci.">
        <title>Complete genome sequence of Desulfohalobium retbaense type strain (HR(100)).</title>
        <authorList>
            <person name="Spring S."/>
            <person name="Nolan M."/>
            <person name="Lapidus A."/>
            <person name="Glavina Del Rio T."/>
            <person name="Copeland A."/>
            <person name="Tice H."/>
            <person name="Cheng J.F."/>
            <person name="Lucas S."/>
            <person name="Land M."/>
            <person name="Chen F."/>
            <person name="Bruce D."/>
            <person name="Goodwin L."/>
            <person name="Pitluck S."/>
            <person name="Ivanova N."/>
            <person name="Mavromatis K."/>
            <person name="Mikhailova N."/>
            <person name="Pati A."/>
            <person name="Chen A."/>
            <person name="Palaniappan K."/>
            <person name="Hauser L."/>
            <person name="Chang Y.J."/>
            <person name="Jeffries C.D."/>
            <person name="Munk C."/>
            <person name="Kiss H."/>
            <person name="Chain P."/>
            <person name="Han C."/>
            <person name="Brettin T."/>
            <person name="Detter J.C."/>
            <person name="Schuler E."/>
            <person name="Goker M."/>
            <person name="Rohde M."/>
            <person name="Bristow J."/>
            <person name="Eisen J.A."/>
            <person name="Markowitz V."/>
            <person name="Hugenholtz P."/>
            <person name="Kyrpides N.C."/>
            <person name="Klenk H.P."/>
        </authorList>
    </citation>
    <scope>NUCLEOTIDE SEQUENCE [LARGE SCALE GENOMIC DNA]</scope>
    <source>
        <strain evidence="17">ATCC 49802 / DSM 20745 / S 6022</strain>
    </source>
</reference>
<dbReference type="eggNOG" id="COG0210">
    <property type="taxonomic scope" value="Bacteria"/>
</dbReference>
<dbReference type="CDD" id="cd18807">
    <property type="entry name" value="SF1_C_UvrD"/>
    <property type="match status" value="1"/>
</dbReference>
<protein>
    <recommendedName>
        <fullName evidence="9">DNA 3'-5' helicase</fullName>
        <ecNumber evidence="9">5.6.2.4</ecNumber>
    </recommendedName>
    <alternativeName>
        <fullName evidence="10">DNA 3'-5' helicase II</fullName>
    </alternativeName>
</protein>
<accession>D1C1U1</accession>
<evidence type="ECO:0000256" key="5">
    <source>
        <dbReference type="ARBA" id="ARBA00022840"/>
    </source>
</evidence>
<dbReference type="FunCoup" id="D1C1U1">
    <property type="interactions" value="548"/>
</dbReference>
<evidence type="ECO:0000256" key="9">
    <source>
        <dbReference type="ARBA" id="ARBA00034808"/>
    </source>
</evidence>
<dbReference type="InterPro" id="IPR000212">
    <property type="entry name" value="DNA_helicase_UvrD/REP"/>
</dbReference>
<dbReference type="GO" id="GO:0000725">
    <property type="term" value="P:recombinational repair"/>
    <property type="evidence" value="ECO:0007669"/>
    <property type="project" value="TreeGrafter"/>
</dbReference>
<dbReference type="InterPro" id="IPR014016">
    <property type="entry name" value="UvrD-like_ATP-bd"/>
</dbReference>
<dbReference type="GO" id="GO:0005829">
    <property type="term" value="C:cytosol"/>
    <property type="evidence" value="ECO:0007669"/>
    <property type="project" value="TreeGrafter"/>
</dbReference>
<evidence type="ECO:0000256" key="12">
    <source>
        <dbReference type="PROSITE-ProRule" id="PRU00560"/>
    </source>
</evidence>
<dbReference type="CDD" id="cd17932">
    <property type="entry name" value="DEXQc_UvrD"/>
    <property type="match status" value="1"/>
</dbReference>
<dbReference type="GO" id="GO:0033202">
    <property type="term" value="C:DNA helicase complex"/>
    <property type="evidence" value="ECO:0007669"/>
    <property type="project" value="TreeGrafter"/>
</dbReference>
<keyword evidence="17" id="KW-1185">Reference proteome</keyword>
<dbReference type="Pfam" id="PF00580">
    <property type="entry name" value="UvrD-helicase"/>
    <property type="match status" value="1"/>
</dbReference>
<dbReference type="InterPro" id="IPR027417">
    <property type="entry name" value="P-loop_NTPase"/>
</dbReference>
<comment type="similarity">
    <text evidence="1">Belongs to the helicase family. UvrD subfamily.</text>
</comment>
<evidence type="ECO:0000256" key="3">
    <source>
        <dbReference type="ARBA" id="ARBA00022801"/>
    </source>
</evidence>
<evidence type="ECO:0000256" key="11">
    <source>
        <dbReference type="ARBA" id="ARBA00048988"/>
    </source>
</evidence>
<dbReference type="KEGG" id="sti:Sthe_0771"/>
<feature type="domain" description="UvrD-like helicase ATP-binding" evidence="14">
    <location>
        <begin position="14"/>
        <end position="294"/>
    </location>
</feature>
<dbReference type="Pfam" id="PF21196">
    <property type="entry name" value="PcrA_UvrD_tudor"/>
    <property type="match status" value="1"/>
</dbReference>
<dbReference type="PROSITE" id="PS51217">
    <property type="entry name" value="UVRD_HELICASE_CTER"/>
    <property type="match status" value="1"/>
</dbReference>
<keyword evidence="6" id="KW-0238">DNA-binding</keyword>
<dbReference type="AlphaFoldDB" id="D1C1U1"/>
<comment type="catalytic activity">
    <reaction evidence="8">
        <text>Couples ATP hydrolysis with the unwinding of duplex DNA by translocating in the 3'-5' direction.</text>
        <dbReference type="EC" id="5.6.2.4"/>
    </reaction>
</comment>
<keyword evidence="5 12" id="KW-0067">ATP-binding</keyword>
<dbReference type="GO" id="GO:0009314">
    <property type="term" value="P:response to radiation"/>
    <property type="evidence" value="ECO:0007669"/>
    <property type="project" value="UniProtKB-ARBA"/>
</dbReference>
<dbReference type="InterPro" id="IPR013986">
    <property type="entry name" value="DExx_box_DNA_helicase_dom_sf"/>
</dbReference>
<evidence type="ECO:0000256" key="4">
    <source>
        <dbReference type="ARBA" id="ARBA00022806"/>
    </source>
</evidence>
<dbReference type="HOGENOM" id="CLU_004585_5_2_0"/>
<gene>
    <name evidence="16" type="ordered locus">Sthe_0771</name>
</gene>
<dbReference type="EC" id="5.6.2.4" evidence="9"/>
<sequence>MVWEPSSGGVDLLRGLNEAQQRAVTITEGPVLVVAGPGSGKTRVLTHRVAYLIDQRGVSPWNILAVTFTNKAAREMRDRLEVLVGPERARQLTVGTFHALCVRILRRDGHLIGLDPRFTIYDDADQIDAVRQALKALNLDPKQFPPRPILSRISAAKSQVVDPARFAEQVETYWEEIVSRVYPRYQEILRRNRALDFDDLLVETVRLFDEQPDVLRRYQDWYRYILVDEYQDTNHVQYLLVHALAAGHRNLCVVGDPDQSIYGWRQADIRNILEFKRDFPDAAEVHLELNYRSTGVIVEAADQVIRANTQRIRRQLRTENPRGDRLVVREAYDETQEAQFVVGEIRRLVQSGRYRYRDIAVLYRTNAQSRPLEDTLIRADIPYQLVGGTRFYERREIKDALALLRLIANPRDAVSLQRVLANTPLGKGIGARTLQELERWSSETGLPVYTGLAALAGESGAPAPPVGTRPARLLADVYRTIAGLEVKSRSMPLSALFDAAVEQTGFAAQFQEGGDPEALERWENVLQLRNVLMTYDELPESEALEIFLEESALIADADTIDESGDQVTLITLHAAKGLEFPVVFLVGAEEGILPHARSMESEAQVEEERRLFYVGITRAKERLYITHTFRRTVWGRDDVSIRSRFVDAIPPELIETTALRTATPRPSTRPTVVASNGPAAPPAAVPEFRPGMRVFHPRFGDGIVTAVRASRGDQEVTVEFKRHGQKRLLASLANLTVD</sequence>
<dbReference type="Gene3D" id="1.10.486.10">
    <property type="entry name" value="PCRA, domain 4"/>
    <property type="match status" value="1"/>
</dbReference>
<dbReference type="STRING" id="479434.Sthe_0771"/>
<dbReference type="GO" id="GO:0016887">
    <property type="term" value="F:ATP hydrolysis activity"/>
    <property type="evidence" value="ECO:0007669"/>
    <property type="project" value="RHEA"/>
</dbReference>
<feature type="compositionally biased region" description="Low complexity" evidence="13">
    <location>
        <begin position="662"/>
        <end position="674"/>
    </location>
</feature>
<evidence type="ECO:0000313" key="16">
    <source>
        <dbReference type="EMBL" id="ACZ38208.1"/>
    </source>
</evidence>
<organism evidence="16 17">
    <name type="scientific">Sphaerobacter thermophilus (strain ATCC 49802 / DSM 20745 / KCCM 41009 / NCIMB 13125 / S 6022)</name>
    <dbReference type="NCBI Taxonomy" id="479434"/>
    <lineage>
        <taxon>Bacteria</taxon>
        <taxon>Pseudomonadati</taxon>
        <taxon>Thermomicrobiota</taxon>
        <taxon>Thermomicrobia</taxon>
        <taxon>Sphaerobacterales</taxon>
        <taxon>Sphaerobacterineae</taxon>
        <taxon>Sphaerobacteraceae</taxon>
        <taxon>Sphaerobacter</taxon>
    </lineage>
</organism>
<evidence type="ECO:0000256" key="8">
    <source>
        <dbReference type="ARBA" id="ARBA00034617"/>
    </source>
</evidence>
<evidence type="ECO:0000256" key="6">
    <source>
        <dbReference type="ARBA" id="ARBA00023125"/>
    </source>
</evidence>